<reference evidence="5" key="1">
    <citation type="submission" date="2017-02" db="UniProtKB">
        <authorList>
            <consortium name="WormBaseParasite"/>
        </authorList>
    </citation>
    <scope>IDENTIFICATION</scope>
</reference>
<evidence type="ECO:0000313" key="3">
    <source>
        <dbReference type="EMBL" id="VDN82152.1"/>
    </source>
</evidence>
<dbReference type="Pfam" id="PF01167">
    <property type="entry name" value="Tub"/>
    <property type="match status" value="1"/>
</dbReference>
<protein>
    <submittedName>
        <fullName evidence="5">Tub domain-containing protein</fullName>
    </submittedName>
</protein>
<comment type="similarity">
    <text evidence="1">Belongs to the TUB family.</text>
</comment>
<dbReference type="Gene3D" id="3.20.90.10">
    <property type="entry name" value="Tubby Protein, Chain A"/>
    <property type="match status" value="1"/>
</dbReference>
<organism evidence="5">
    <name type="scientific">Brugia pahangi</name>
    <name type="common">Filarial nematode worm</name>
    <dbReference type="NCBI Taxonomy" id="6280"/>
    <lineage>
        <taxon>Eukaryota</taxon>
        <taxon>Metazoa</taxon>
        <taxon>Ecdysozoa</taxon>
        <taxon>Nematoda</taxon>
        <taxon>Chromadorea</taxon>
        <taxon>Rhabditida</taxon>
        <taxon>Spirurina</taxon>
        <taxon>Spiruromorpha</taxon>
        <taxon>Filarioidea</taxon>
        <taxon>Onchocercidae</taxon>
        <taxon>Brugia</taxon>
    </lineage>
</organism>
<feature type="domain" description="Tubby C-terminal" evidence="2">
    <location>
        <begin position="166"/>
        <end position="222"/>
    </location>
</feature>
<dbReference type="InterPro" id="IPR025659">
    <property type="entry name" value="Tubby-like_C"/>
</dbReference>
<keyword evidence="4" id="KW-1185">Reference proteome</keyword>
<evidence type="ECO:0000313" key="5">
    <source>
        <dbReference type="WBParaSite" id="BPAG_0000096501-mRNA-1"/>
    </source>
</evidence>
<dbReference type="STRING" id="6280.A0A0N4SYX8"/>
<dbReference type="InterPro" id="IPR000007">
    <property type="entry name" value="Tubby_C"/>
</dbReference>
<gene>
    <name evidence="3" type="ORF">BPAG_LOCUS966</name>
</gene>
<proteinExistence type="inferred from homology"/>
<dbReference type="EMBL" id="UZAD01000059">
    <property type="protein sequence ID" value="VDN82152.1"/>
    <property type="molecule type" value="Genomic_DNA"/>
</dbReference>
<evidence type="ECO:0000313" key="4">
    <source>
        <dbReference type="Proteomes" id="UP000278627"/>
    </source>
</evidence>
<dbReference type="PANTHER" id="PTHR16517">
    <property type="entry name" value="TUBBY-RELATED"/>
    <property type="match status" value="1"/>
</dbReference>
<dbReference type="PRINTS" id="PR01573">
    <property type="entry name" value="SUPERTUBBY"/>
</dbReference>
<sequence length="227" mass="25299">MRQLTDITSVLDKLAKLANDLTTRCAVGQLSNGESSNSVNLQSSSYYCMSDSIKESHATVSSLKLQLKDISRKVSQIERKISYDELLDEVCGDLQERIQHIKAVLGEQPALSGENISFLTMNNKAPFWNEASQVFQIVTLKMTSASESNLTEQVLMDCSLILTFVELDFGGRVTQESAKNFQIEYDDQQVMQFGRIENGAYTLDFRSPFSAVQAFAVALASITQRLK</sequence>
<dbReference type="SUPFAM" id="SSF54518">
    <property type="entry name" value="Tubby C-terminal domain-like"/>
    <property type="match status" value="1"/>
</dbReference>
<reference evidence="3 4" key="2">
    <citation type="submission" date="2018-11" db="EMBL/GenBank/DDBJ databases">
        <authorList>
            <consortium name="Pathogen Informatics"/>
        </authorList>
    </citation>
    <scope>NUCLEOTIDE SEQUENCE [LARGE SCALE GENOMIC DNA]</scope>
</reference>
<accession>A0A0N4SYX8</accession>
<dbReference type="WBParaSite" id="BPAG_0000096501-mRNA-1">
    <property type="protein sequence ID" value="BPAG_0000096501-mRNA-1"/>
    <property type="gene ID" value="BPAG_0000096501"/>
</dbReference>
<name>A0A0N4SYX8_BRUPA</name>
<evidence type="ECO:0000259" key="2">
    <source>
        <dbReference type="Pfam" id="PF01167"/>
    </source>
</evidence>
<dbReference type="AlphaFoldDB" id="A0A0N4SYX8"/>
<dbReference type="PANTHER" id="PTHR16517:SF2">
    <property type="entry name" value="TUBBY-RELATED PROTEIN 4"/>
    <property type="match status" value="1"/>
</dbReference>
<evidence type="ECO:0000256" key="1">
    <source>
        <dbReference type="ARBA" id="ARBA00007129"/>
    </source>
</evidence>
<dbReference type="Proteomes" id="UP000278627">
    <property type="component" value="Unassembled WGS sequence"/>
</dbReference>